<feature type="domain" description="RWD" evidence="1">
    <location>
        <begin position="23"/>
        <end position="145"/>
    </location>
</feature>
<dbReference type="InterPro" id="IPR006575">
    <property type="entry name" value="RWD_dom"/>
</dbReference>
<organism evidence="2 3">
    <name type="scientific">Anopheles atroparvus</name>
    <name type="common">European mosquito</name>
    <dbReference type="NCBI Taxonomy" id="41427"/>
    <lineage>
        <taxon>Eukaryota</taxon>
        <taxon>Metazoa</taxon>
        <taxon>Ecdysozoa</taxon>
        <taxon>Arthropoda</taxon>
        <taxon>Hexapoda</taxon>
        <taxon>Insecta</taxon>
        <taxon>Pterygota</taxon>
        <taxon>Neoptera</taxon>
        <taxon>Endopterygota</taxon>
        <taxon>Diptera</taxon>
        <taxon>Nematocera</taxon>
        <taxon>Culicoidea</taxon>
        <taxon>Culicidae</taxon>
        <taxon>Anophelinae</taxon>
        <taxon>Anopheles</taxon>
    </lineage>
</organism>
<protein>
    <recommendedName>
        <fullName evidence="1">RWD domain-containing protein</fullName>
    </recommendedName>
</protein>
<keyword evidence="3" id="KW-1185">Reference proteome</keyword>
<dbReference type="Pfam" id="PF05773">
    <property type="entry name" value="RWD"/>
    <property type="match status" value="1"/>
</dbReference>
<dbReference type="PANTHER" id="PTHR15955:SF8">
    <property type="entry name" value="RWD DOMAIN-CONTAINING PROTEIN 2B-RELATED"/>
    <property type="match status" value="1"/>
</dbReference>
<proteinExistence type="predicted"/>
<name>A0AAG5DNY2_ANOAO</name>
<dbReference type="InterPro" id="IPR017359">
    <property type="entry name" value="Phi-like"/>
</dbReference>
<evidence type="ECO:0000313" key="2">
    <source>
        <dbReference type="EnsemblMetazoa" id="ENSAATROPP012404"/>
    </source>
</evidence>
<dbReference type="InterPro" id="IPR010541">
    <property type="entry name" value="Prp3_C"/>
</dbReference>
<evidence type="ECO:0000259" key="1">
    <source>
        <dbReference type="PROSITE" id="PS50908"/>
    </source>
</evidence>
<evidence type="ECO:0000313" key="3">
    <source>
        <dbReference type="Proteomes" id="UP000075880"/>
    </source>
</evidence>
<dbReference type="Proteomes" id="UP000075880">
    <property type="component" value="Unassembled WGS sequence"/>
</dbReference>
<sequence>METSSEEAVQQNLLKKSLLQQLDEFQMLSAIFCSPGELEVDDYGCIENLTSFTNGEKVNLNTKLDYRLNLPLLAGEKVQILVELPHLYPSLEIPRIVIRSSIIQRDQERLLKDRIERYIEDEVIERDEPYVYQVVGWIQDSLEDLLQSTAEKRDHDPNATSRGKPSGAEHIVFERLWIYSHHLKSKSKRQTIIRTARDFDLSGFSRPGKPAIICVEGNQSDTQEFWRIVKSLKWHKIQIKLNETTVVDSPNDFVDLRRFNAGFREELFCETDEDSKAEDLPMNMSLFMKFLGKHNCSFIKKDLFGINDSNDP</sequence>
<dbReference type="PIRSF" id="PIRSF038021">
    <property type="entry name" value="UCP038021_RWDD2"/>
    <property type="match status" value="1"/>
</dbReference>
<dbReference type="AlphaFoldDB" id="A0AAG5DNY2"/>
<dbReference type="InterPro" id="IPR059181">
    <property type="entry name" value="RWDD2A-B_C"/>
</dbReference>
<dbReference type="EnsemblMetazoa" id="ENSAATROPT013626">
    <property type="protein sequence ID" value="ENSAATROPP012404"/>
    <property type="gene ID" value="ENSAATROPG011069"/>
</dbReference>
<dbReference type="CDD" id="cd24163">
    <property type="entry name" value="RWDD2_C"/>
    <property type="match status" value="1"/>
</dbReference>
<accession>A0AAG5DNY2</accession>
<dbReference type="InterPro" id="IPR016135">
    <property type="entry name" value="UBQ-conjugating_enzyme/RWD"/>
</dbReference>
<dbReference type="Pfam" id="PF06544">
    <property type="entry name" value="Prp3_C"/>
    <property type="match status" value="1"/>
</dbReference>
<dbReference type="Gene3D" id="3.10.110.10">
    <property type="entry name" value="Ubiquitin Conjugating Enzyme"/>
    <property type="match status" value="1"/>
</dbReference>
<reference evidence="2" key="1">
    <citation type="submission" date="2024-04" db="UniProtKB">
        <authorList>
            <consortium name="EnsemblMetazoa"/>
        </authorList>
    </citation>
    <scope>IDENTIFICATION</scope>
    <source>
        <strain evidence="2">EBRO</strain>
    </source>
</reference>
<dbReference type="PROSITE" id="PS50908">
    <property type="entry name" value="RWD"/>
    <property type="match status" value="1"/>
</dbReference>
<dbReference type="SUPFAM" id="SSF54495">
    <property type="entry name" value="UBC-like"/>
    <property type="match status" value="1"/>
</dbReference>
<dbReference type="PANTHER" id="PTHR15955">
    <property type="entry name" value="RWD DOMAIN CONTAINING PROTEIN 2"/>
    <property type="match status" value="1"/>
</dbReference>